<feature type="compositionally biased region" description="Polar residues" evidence="1">
    <location>
        <begin position="875"/>
        <end position="891"/>
    </location>
</feature>
<name>A0A336K228_CULSO</name>
<proteinExistence type="predicted"/>
<evidence type="ECO:0000313" key="2">
    <source>
        <dbReference type="EMBL" id="SSW97568.1"/>
    </source>
</evidence>
<organism evidence="2">
    <name type="scientific">Culicoides sonorensis</name>
    <name type="common">Biting midge</name>
    <dbReference type="NCBI Taxonomy" id="179676"/>
    <lineage>
        <taxon>Eukaryota</taxon>
        <taxon>Metazoa</taxon>
        <taxon>Ecdysozoa</taxon>
        <taxon>Arthropoda</taxon>
        <taxon>Hexapoda</taxon>
        <taxon>Insecta</taxon>
        <taxon>Pterygota</taxon>
        <taxon>Neoptera</taxon>
        <taxon>Endopterygota</taxon>
        <taxon>Diptera</taxon>
        <taxon>Nematocera</taxon>
        <taxon>Chironomoidea</taxon>
        <taxon>Ceratopogonidae</taxon>
        <taxon>Ceratopogoninae</taxon>
        <taxon>Culicoides</taxon>
        <taxon>Monoculicoides</taxon>
    </lineage>
</organism>
<dbReference type="OMA" id="VSADKCY"/>
<dbReference type="AlphaFoldDB" id="A0A336K228"/>
<dbReference type="EMBL" id="UFQS01000022">
    <property type="protein sequence ID" value="SSW97568.1"/>
    <property type="molecule type" value="Genomic_DNA"/>
</dbReference>
<dbReference type="VEuPathDB" id="VectorBase:CSON006008"/>
<reference evidence="3" key="2">
    <citation type="submission" date="2018-07" db="EMBL/GenBank/DDBJ databases">
        <authorList>
            <person name="Quirk P.G."/>
            <person name="Krulwich T.A."/>
        </authorList>
    </citation>
    <scope>NUCLEOTIDE SEQUENCE</scope>
</reference>
<dbReference type="EMBL" id="UFQT01000022">
    <property type="protein sequence ID" value="SSX17954.1"/>
    <property type="molecule type" value="Genomic_DNA"/>
</dbReference>
<evidence type="ECO:0000256" key="1">
    <source>
        <dbReference type="SAM" id="MobiDB-lite"/>
    </source>
</evidence>
<accession>A0A336K228</accession>
<feature type="region of interest" description="Disordered" evidence="1">
    <location>
        <begin position="612"/>
        <end position="642"/>
    </location>
</feature>
<feature type="compositionally biased region" description="Basic residues" evidence="1">
    <location>
        <begin position="481"/>
        <end position="490"/>
    </location>
</feature>
<reference evidence="2" key="1">
    <citation type="submission" date="2018-04" db="EMBL/GenBank/DDBJ databases">
        <authorList>
            <person name="Go L.Y."/>
            <person name="Mitchell J.A."/>
        </authorList>
    </citation>
    <scope>NUCLEOTIDE SEQUENCE</scope>
    <source>
        <tissue evidence="2">Whole organism</tissue>
    </source>
</reference>
<dbReference type="PANTHER" id="PTHR21219:SF4">
    <property type="entry name" value="PID DOMAIN-CONTAINING PROTEIN"/>
    <property type="match status" value="1"/>
</dbReference>
<feature type="region of interest" description="Disordered" evidence="1">
    <location>
        <begin position="297"/>
        <end position="409"/>
    </location>
</feature>
<feature type="compositionally biased region" description="Basic and acidic residues" evidence="1">
    <location>
        <begin position="429"/>
        <end position="442"/>
    </location>
</feature>
<sequence length="911" mass="100432">MVTSKMAPQARSNHRIYASNSSTYGFRLVDSDHTMDTLSSQGRNSIYKMKIDSMFDDSRSIISQRYDEGMRHRRRPSSNYGSGSMRSTRSSNNSISNGHSNSNNSRISNSVQAQIERMFSDVENETVSCSFSVRCLGALPLKDKVTSLSGLQDPLRQLYLSGAGHGNQNSGTLEICPSGLRMKMANGRNSSITPYSSIAVWSAVKFVVSQSEGGAAFLPLITDPENIDKSSLFRPLNAADKRRLSSGLHSPLFAVVMRSTENHRQLECHAYVCQTPETAIVLAATLYQCLMAHMSNSQHNSKKKVKTHNGISRMSVASSQATTNLVQSVRPAQSIVRSESQKSSSKYGSVQGGRRKRRPTNSSVEQGGRDIIRSALIEVSSEERSKKKSSKSRRAPPIPTEPPPVLCDSISAYNASMSYLEKDRKMRIKNTPDSDKSSKDKSPALSEKPLPAATDNAGDILTKVAIPRSGSFLNTGGLTRYKSKNNRRNLKGSPTHLGGGGGGSPLGFSELFQEFRLQENLHSLDEILNAIINTDGMSYNNLKPIYKEFLLKLAVTLTKDELYQRSKSIMRRQKKKKVKKQKQQTMKKQSFVSVIGLKQVFKFGHFRNKTANKTASKTNQQTTKGKGKKAHHFRSVTSGSEVSVVGRHEHTLGGQHRNSSSGYVSCSECSYDSDSCTCASADRCYCSMGGDSHNELHAKLSKCKTNSGRDVTRRDSLPSCNSEDKCYCSMPESSAASTCTSDSCASVDKCYCAVVRKSTSSNSNSNKKSSKCANNLSLDYELFTTGDNTRHVKPVEALSVKKSVEAAAMFADLKLSQTTDITNLRGGNKERNKKKSDYKIEEKKNKKKHDKQHEKEIEMNSSVKSSSSEVELRKTQIQKNALQITKSNGYYQTIPPRPLSTSLEDSLGYLP</sequence>
<evidence type="ECO:0000313" key="3">
    <source>
        <dbReference type="EMBL" id="SSX17954.1"/>
    </source>
</evidence>
<protein>
    <submittedName>
        <fullName evidence="2">CSON006008 protein</fullName>
    </submittedName>
</protein>
<feature type="region of interest" description="Disordered" evidence="1">
    <location>
        <begin position="477"/>
        <end position="501"/>
    </location>
</feature>
<feature type="compositionally biased region" description="Basic residues" evidence="1">
    <location>
        <begin position="625"/>
        <end position="634"/>
    </location>
</feature>
<dbReference type="PANTHER" id="PTHR21219">
    <property type="entry name" value="FI19613P1"/>
    <property type="match status" value="1"/>
</dbReference>
<feature type="compositionally biased region" description="Basic and acidic residues" evidence="1">
    <location>
        <begin position="827"/>
        <end position="844"/>
    </location>
</feature>
<feature type="region of interest" description="Disordered" evidence="1">
    <location>
        <begin position="65"/>
        <end position="106"/>
    </location>
</feature>
<feature type="compositionally biased region" description="Polar residues" evidence="1">
    <location>
        <begin position="309"/>
        <end position="331"/>
    </location>
</feature>
<feature type="compositionally biased region" description="Pro residues" evidence="1">
    <location>
        <begin position="396"/>
        <end position="405"/>
    </location>
</feature>
<feature type="region of interest" description="Disordered" evidence="1">
    <location>
        <begin position="823"/>
        <end position="911"/>
    </location>
</feature>
<feature type="region of interest" description="Disordered" evidence="1">
    <location>
        <begin position="429"/>
        <end position="454"/>
    </location>
</feature>
<feature type="compositionally biased region" description="Low complexity" evidence="1">
    <location>
        <begin position="333"/>
        <end position="349"/>
    </location>
</feature>
<feature type="compositionally biased region" description="Low complexity" evidence="1">
    <location>
        <begin position="81"/>
        <end position="106"/>
    </location>
</feature>
<gene>
    <name evidence="2" type="primary">CSON006008</name>
</gene>